<sequence>MKRKNHNLFWGFALIIFAVILILSQMGFLGSFKIGVWTLLATVFLLAVLLKSLFCLNFSGILFPIAFLCILYDEPLGITAITPWTVLIAALLGSIGLSLIFRPKKRHRASSHTSFSYRSVSGESDRIIDDADGDSFICKCHFGSCIKYVNSSSFTDGVIDCSFGGIKLYFDSTVIAGEYAELDIDCSFGGIELYVPKEWTVTDQMHVFLGGIEEKNPQTHCGGGKGVILKGNLKFSGINITYI</sequence>
<dbReference type="Pfam" id="PF22570">
    <property type="entry name" value="LiaF-TM"/>
    <property type="match status" value="1"/>
</dbReference>
<dbReference type="AlphaFoldDB" id="A0A916VE61"/>
<keyword evidence="4" id="KW-1185">Reference proteome</keyword>
<feature type="domain" description="LiaF transmembrane" evidence="2">
    <location>
        <begin position="9"/>
        <end position="107"/>
    </location>
</feature>
<protein>
    <submittedName>
        <fullName evidence="3">Membrane protein</fullName>
    </submittedName>
</protein>
<proteinExistence type="predicted"/>
<keyword evidence="1" id="KW-1133">Transmembrane helix</keyword>
<evidence type="ECO:0000313" key="4">
    <source>
        <dbReference type="Proteomes" id="UP000613208"/>
    </source>
</evidence>
<feature type="transmembrane region" description="Helical" evidence="1">
    <location>
        <begin position="34"/>
        <end position="50"/>
    </location>
</feature>
<evidence type="ECO:0000256" key="1">
    <source>
        <dbReference type="SAM" id="Phobius"/>
    </source>
</evidence>
<gene>
    <name evidence="3" type="ORF">ANBU17_27680</name>
</gene>
<keyword evidence="1" id="KW-0472">Membrane</keyword>
<dbReference type="InterPro" id="IPR054331">
    <property type="entry name" value="LiaF_TM"/>
</dbReference>
<feature type="transmembrane region" description="Helical" evidence="1">
    <location>
        <begin position="55"/>
        <end position="72"/>
    </location>
</feature>
<feature type="transmembrane region" description="Helical" evidence="1">
    <location>
        <begin position="78"/>
        <end position="101"/>
    </location>
</feature>
<dbReference type="Proteomes" id="UP000613208">
    <property type="component" value="Unassembled WGS sequence"/>
</dbReference>
<organism evidence="3 4">
    <name type="scientific">Anaerostipes butyraticus</name>
    <dbReference type="NCBI Taxonomy" id="645466"/>
    <lineage>
        <taxon>Bacteria</taxon>
        <taxon>Bacillati</taxon>
        <taxon>Bacillota</taxon>
        <taxon>Clostridia</taxon>
        <taxon>Lachnospirales</taxon>
        <taxon>Lachnospiraceae</taxon>
        <taxon>Anaerostipes</taxon>
    </lineage>
</organism>
<feature type="transmembrane region" description="Helical" evidence="1">
    <location>
        <begin position="7"/>
        <end position="28"/>
    </location>
</feature>
<keyword evidence="1" id="KW-0812">Transmembrane</keyword>
<comment type="caution">
    <text evidence="3">The sequence shown here is derived from an EMBL/GenBank/DDBJ whole genome shotgun (WGS) entry which is preliminary data.</text>
</comment>
<dbReference type="RefSeq" id="WP_201312062.1">
    <property type="nucleotide sequence ID" value="NZ_BLYI01000062.1"/>
</dbReference>
<name>A0A916VE61_9FIRM</name>
<evidence type="ECO:0000313" key="3">
    <source>
        <dbReference type="EMBL" id="GFO86421.1"/>
    </source>
</evidence>
<reference evidence="3" key="1">
    <citation type="submission" date="2020-06" db="EMBL/GenBank/DDBJ databases">
        <title>Characterization of fructooligosaccharide metabolism and fructooligosaccharide-degrading enzymes in human commensal butyrate producers.</title>
        <authorList>
            <person name="Tanno H."/>
            <person name="Fujii T."/>
            <person name="Hirano K."/>
            <person name="Maeno S."/>
            <person name="Tonozuka T."/>
            <person name="Sakamoto M."/>
            <person name="Ohkuma M."/>
            <person name="Tochio T."/>
            <person name="Endo A."/>
        </authorList>
    </citation>
    <scope>NUCLEOTIDE SEQUENCE</scope>
    <source>
        <strain evidence="3">JCM 17466</strain>
    </source>
</reference>
<evidence type="ECO:0000259" key="2">
    <source>
        <dbReference type="Pfam" id="PF22570"/>
    </source>
</evidence>
<accession>A0A916VE61</accession>
<dbReference type="EMBL" id="BLYI01000062">
    <property type="protein sequence ID" value="GFO86421.1"/>
    <property type="molecule type" value="Genomic_DNA"/>
</dbReference>